<dbReference type="PRINTS" id="PR00095">
    <property type="entry name" value="ANTSNTHASEI"/>
</dbReference>
<dbReference type="InterPro" id="IPR005801">
    <property type="entry name" value="ADC_synthase"/>
</dbReference>
<dbReference type="PANTHER" id="PTHR11236">
    <property type="entry name" value="AMINOBENZOATE/ANTHRANILATE SYNTHASE"/>
    <property type="match status" value="1"/>
</dbReference>
<dbReference type="EMBL" id="FWEV01000341">
    <property type="protein sequence ID" value="SLM33198.1"/>
    <property type="molecule type" value="Genomic_DNA"/>
</dbReference>
<keyword evidence="4" id="KW-0479">Metal-binding</keyword>
<evidence type="ECO:0000256" key="1">
    <source>
        <dbReference type="ARBA" id="ARBA00001946"/>
    </source>
</evidence>
<evidence type="ECO:0000256" key="8">
    <source>
        <dbReference type="ARBA" id="ARBA00047683"/>
    </source>
</evidence>
<evidence type="ECO:0000256" key="5">
    <source>
        <dbReference type="ARBA" id="ARBA00022842"/>
    </source>
</evidence>
<dbReference type="RefSeq" id="WP_080803424.1">
    <property type="nucleotide sequence ID" value="NZ_LT828544.1"/>
</dbReference>
<evidence type="ECO:0000313" key="11">
    <source>
        <dbReference type="EMBL" id="SLM33198.1"/>
    </source>
</evidence>
<evidence type="ECO:0000256" key="3">
    <source>
        <dbReference type="ARBA" id="ARBA00020653"/>
    </source>
</evidence>
<comment type="function">
    <text evidence="7">Part of a heterotetrameric complex that catalyzes the two-step biosynthesis of anthranilate, an intermediate in the biosynthesis of L-tryptophan. In the first step, the glutamine-binding beta subunit (TrpG) of anthranilate synthase (AS) provides the glutamine amidotransferase activity which generates ammonia as a substrate that, along with chorismate, is used in the second step, catalyzed by the large alpha subunit of AS (TrpE) to produce anthranilate. In the absence of TrpG, TrpE can synthesize anthranilate directly from chorismate and high concentrations of ammonia.</text>
</comment>
<evidence type="ECO:0000256" key="7">
    <source>
        <dbReference type="ARBA" id="ARBA00025634"/>
    </source>
</evidence>
<dbReference type="Pfam" id="PF00425">
    <property type="entry name" value="Chorismate_bind"/>
    <property type="match status" value="1"/>
</dbReference>
<dbReference type="Proteomes" id="UP000191931">
    <property type="component" value="Unassembled WGS sequence"/>
</dbReference>
<keyword evidence="5" id="KW-0460">Magnesium</keyword>
<accession>A0A1W1HLH1</accession>
<gene>
    <name evidence="11" type="primary">trpE</name>
    <name evidence="11" type="ORF">MTBBW1_940017</name>
</gene>
<dbReference type="GO" id="GO:0004049">
    <property type="term" value="F:anthranilate synthase activity"/>
    <property type="evidence" value="ECO:0007669"/>
    <property type="project" value="UniProtKB-EC"/>
</dbReference>
<protein>
    <recommendedName>
        <fullName evidence="3">Anthranilate synthase component 1</fullName>
    </recommendedName>
</protein>
<dbReference type="GO" id="GO:0046872">
    <property type="term" value="F:metal ion binding"/>
    <property type="evidence" value="ECO:0007669"/>
    <property type="project" value="UniProtKB-KW"/>
</dbReference>
<dbReference type="Gene3D" id="3.60.120.10">
    <property type="entry name" value="Anthranilate synthase"/>
    <property type="match status" value="1"/>
</dbReference>
<feature type="domain" description="Chorismate-utilising enzyme C-terminal" evidence="9">
    <location>
        <begin position="256"/>
        <end position="509"/>
    </location>
</feature>
<comment type="subunit">
    <text evidence="2">Heterotetramer consisting of two non-identical subunits: a beta subunit (TrpG) and a large alpha subunit (TrpE).</text>
</comment>
<keyword evidence="6 11" id="KW-0456">Lyase</keyword>
<evidence type="ECO:0000256" key="2">
    <source>
        <dbReference type="ARBA" id="ARBA00011575"/>
    </source>
</evidence>
<sequence>MILKRYPTENEFMELAETSNVVPVCAELLADTETPVSILQKFYKPDEPVFLLESVEGGEHWARYSFMGLSAKTHVKVFKEHVTIEENGGTRSIEHNGDPMLILKNLTKAYKPADMPSLPRFWSGLTGYMTYEMVSFFENIPTALPDGTPYAYFIIPDAMIIFDNMNHTLTCLAISCTQNKDSKRCYHDAAANLDKMVETIQSKNAGHNSLIEQNHGITGITAAMSPNPNCSSQKASYHCHNTSADTDFSLTTETDHDTYIKGVEKIKNHIVAGDIIQAVYSQPFSSTIPVNPVMLYRAQRYINPSPYMFFMNMGKIAIAGSSPETMVRLENRTATIRPIAGTRPRGTTEQEDRQLADELLNDEKERAEHLMLVDLGRNDLGRVSETGTVQVTDMMFVERYSHVMHLVSNITGEMKEDMDAWDLLQATFPAGTLSGAPKIRAMEIIAELEKSPRGIYGGAAGYISFSGNMDLAITIRTATVENGKMKVQSGAGIVADSQPETEYQECINKARSVERAMKLALSANNGGSSC</sequence>
<feature type="domain" description="Anthranilate synthase component I N-terminal" evidence="10">
    <location>
        <begin position="31"/>
        <end position="170"/>
    </location>
</feature>
<evidence type="ECO:0000259" key="9">
    <source>
        <dbReference type="Pfam" id="PF00425"/>
    </source>
</evidence>
<comment type="catalytic activity">
    <reaction evidence="8">
        <text>chorismate + L-glutamine = anthranilate + pyruvate + L-glutamate + H(+)</text>
        <dbReference type="Rhea" id="RHEA:21732"/>
        <dbReference type="ChEBI" id="CHEBI:15361"/>
        <dbReference type="ChEBI" id="CHEBI:15378"/>
        <dbReference type="ChEBI" id="CHEBI:16567"/>
        <dbReference type="ChEBI" id="CHEBI:29748"/>
        <dbReference type="ChEBI" id="CHEBI:29985"/>
        <dbReference type="ChEBI" id="CHEBI:58359"/>
        <dbReference type="EC" id="4.1.3.27"/>
    </reaction>
</comment>
<dbReference type="PANTHER" id="PTHR11236:SF48">
    <property type="entry name" value="ISOCHORISMATE SYNTHASE MENF"/>
    <property type="match status" value="1"/>
</dbReference>
<dbReference type="InterPro" id="IPR019999">
    <property type="entry name" value="Anth_synth_I-like"/>
</dbReference>
<keyword evidence="12" id="KW-1185">Reference proteome</keyword>
<evidence type="ECO:0000313" key="12">
    <source>
        <dbReference type="Proteomes" id="UP000191931"/>
    </source>
</evidence>
<evidence type="ECO:0000256" key="6">
    <source>
        <dbReference type="ARBA" id="ARBA00023239"/>
    </source>
</evidence>
<organism evidence="11 12">
    <name type="scientific">Desulfamplus magnetovallimortis</name>
    <dbReference type="NCBI Taxonomy" id="1246637"/>
    <lineage>
        <taxon>Bacteria</taxon>
        <taxon>Pseudomonadati</taxon>
        <taxon>Thermodesulfobacteriota</taxon>
        <taxon>Desulfobacteria</taxon>
        <taxon>Desulfobacterales</taxon>
        <taxon>Desulfobacteraceae</taxon>
        <taxon>Desulfamplus</taxon>
    </lineage>
</organism>
<dbReference type="STRING" id="1246637.MTBBW1_940017"/>
<evidence type="ECO:0000256" key="4">
    <source>
        <dbReference type="ARBA" id="ARBA00022723"/>
    </source>
</evidence>
<name>A0A1W1HLH1_9BACT</name>
<reference evidence="11 12" key="1">
    <citation type="submission" date="2017-03" db="EMBL/GenBank/DDBJ databases">
        <authorList>
            <person name="Afonso C.L."/>
            <person name="Miller P.J."/>
            <person name="Scott M.A."/>
            <person name="Spackman E."/>
            <person name="Goraichik I."/>
            <person name="Dimitrov K.M."/>
            <person name="Suarez D.L."/>
            <person name="Swayne D.E."/>
        </authorList>
    </citation>
    <scope>NUCLEOTIDE SEQUENCE [LARGE SCALE GENOMIC DNA]</scope>
    <source>
        <strain evidence="11">PRJEB14757</strain>
    </source>
</reference>
<dbReference type="InterPro" id="IPR015890">
    <property type="entry name" value="Chorismate_C"/>
</dbReference>
<dbReference type="InterPro" id="IPR006805">
    <property type="entry name" value="Anth_synth_I_N"/>
</dbReference>
<comment type="cofactor">
    <cofactor evidence="1">
        <name>Mg(2+)</name>
        <dbReference type="ChEBI" id="CHEBI:18420"/>
    </cofactor>
</comment>
<dbReference type="OrthoDB" id="9803598at2"/>
<dbReference type="SUPFAM" id="SSF56322">
    <property type="entry name" value="ADC synthase"/>
    <property type="match status" value="1"/>
</dbReference>
<proteinExistence type="predicted"/>
<evidence type="ECO:0000259" key="10">
    <source>
        <dbReference type="Pfam" id="PF04715"/>
    </source>
</evidence>
<dbReference type="AlphaFoldDB" id="A0A1W1HLH1"/>
<dbReference type="GO" id="GO:0000162">
    <property type="term" value="P:L-tryptophan biosynthetic process"/>
    <property type="evidence" value="ECO:0007669"/>
    <property type="project" value="TreeGrafter"/>
</dbReference>
<dbReference type="Pfam" id="PF04715">
    <property type="entry name" value="Anth_synt_I_N"/>
    <property type="match status" value="1"/>
</dbReference>